<dbReference type="NCBIfam" id="NF006308">
    <property type="entry name" value="PRK08508.1"/>
    <property type="match status" value="1"/>
</dbReference>
<keyword evidence="9" id="KW-0479">Metal-binding</keyword>
<name>A0A3B1E992_9ZZZZ</name>
<keyword evidence="6 15" id="KW-0808">Transferase</keyword>
<dbReference type="SFLD" id="SFLDG01060">
    <property type="entry name" value="BATS_domain_containing"/>
    <property type="match status" value="1"/>
</dbReference>
<dbReference type="GO" id="GO:0009102">
    <property type="term" value="P:biotin biosynthetic process"/>
    <property type="evidence" value="ECO:0007669"/>
    <property type="project" value="UniProtKB-UniPathway"/>
</dbReference>
<evidence type="ECO:0000313" key="15">
    <source>
        <dbReference type="EMBL" id="VAY87413.1"/>
    </source>
</evidence>
<dbReference type="InterPro" id="IPR006638">
    <property type="entry name" value="Elp3/MiaA/NifB-like_rSAM"/>
</dbReference>
<dbReference type="InterPro" id="IPR013785">
    <property type="entry name" value="Aldolase_TIM"/>
</dbReference>
<evidence type="ECO:0000256" key="9">
    <source>
        <dbReference type="ARBA" id="ARBA00022723"/>
    </source>
</evidence>
<dbReference type="PANTHER" id="PTHR22976:SF2">
    <property type="entry name" value="BIOTIN SYNTHASE, MITOCHONDRIAL"/>
    <property type="match status" value="1"/>
</dbReference>
<evidence type="ECO:0000256" key="2">
    <source>
        <dbReference type="ARBA" id="ARBA00004942"/>
    </source>
</evidence>
<dbReference type="Pfam" id="PF04055">
    <property type="entry name" value="Radical_SAM"/>
    <property type="match status" value="1"/>
</dbReference>
<proteinExistence type="inferred from homology"/>
<dbReference type="SUPFAM" id="SSF102114">
    <property type="entry name" value="Radical SAM enzymes"/>
    <property type="match status" value="1"/>
</dbReference>
<keyword evidence="12" id="KW-0411">Iron-sulfur</keyword>
<dbReference type="PROSITE" id="PS51918">
    <property type="entry name" value="RADICAL_SAM"/>
    <property type="match status" value="1"/>
</dbReference>
<dbReference type="Gene3D" id="3.20.20.70">
    <property type="entry name" value="Aldolase class I"/>
    <property type="match status" value="1"/>
</dbReference>
<dbReference type="HAMAP" id="MF_01694">
    <property type="entry name" value="BioB"/>
    <property type="match status" value="1"/>
</dbReference>
<dbReference type="NCBIfam" id="TIGR00433">
    <property type="entry name" value="bioB"/>
    <property type="match status" value="1"/>
</dbReference>
<evidence type="ECO:0000256" key="7">
    <source>
        <dbReference type="ARBA" id="ARBA00022691"/>
    </source>
</evidence>
<comment type="pathway">
    <text evidence="2">Cofactor biosynthesis; biotin biosynthesis; biotin from 7,8-diaminononanoate: step 2/2.</text>
</comment>
<feature type="domain" description="Radical SAM core" evidence="14">
    <location>
        <begin position="1"/>
        <end position="230"/>
    </location>
</feature>
<dbReference type="PIRSF" id="PIRSF001619">
    <property type="entry name" value="Biotin_synth"/>
    <property type="match status" value="1"/>
</dbReference>
<evidence type="ECO:0000256" key="12">
    <source>
        <dbReference type="ARBA" id="ARBA00023014"/>
    </source>
</evidence>
<dbReference type="GO" id="GO:0051539">
    <property type="term" value="F:4 iron, 4 sulfur cluster binding"/>
    <property type="evidence" value="ECO:0007669"/>
    <property type="project" value="UniProtKB-KW"/>
</dbReference>
<organism evidence="15">
    <name type="scientific">hydrothermal vent metagenome</name>
    <dbReference type="NCBI Taxonomy" id="652676"/>
    <lineage>
        <taxon>unclassified sequences</taxon>
        <taxon>metagenomes</taxon>
        <taxon>ecological metagenomes</taxon>
    </lineage>
</organism>
<protein>
    <recommendedName>
        <fullName evidence="4">biotin synthase</fullName>
        <ecNumber evidence="4">2.8.1.6</ecNumber>
    </recommendedName>
</protein>
<keyword evidence="10" id="KW-0093">Biotin biosynthesis</keyword>
<dbReference type="SFLD" id="SFLDS00029">
    <property type="entry name" value="Radical_SAM"/>
    <property type="match status" value="1"/>
</dbReference>
<evidence type="ECO:0000259" key="14">
    <source>
        <dbReference type="PROSITE" id="PS51918"/>
    </source>
</evidence>
<dbReference type="InterPro" id="IPR024177">
    <property type="entry name" value="Biotin_synthase"/>
</dbReference>
<dbReference type="GO" id="GO:0051537">
    <property type="term" value="F:2 iron, 2 sulfur cluster binding"/>
    <property type="evidence" value="ECO:0007669"/>
    <property type="project" value="UniProtKB-KW"/>
</dbReference>
<comment type="similarity">
    <text evidence="3">Belongs to the radical SAM superfamily. Biotin synthase family.</text>
</comment>
<dbReference type="SFLD" id="SFLDG01278">
    <property type="entry name" value="biotin_synthase_like"/>
    <property type="match status" value="1"/>
</dbReference>
<keyword evidence="7" id="KW-0949">S-adenosyl-L-methionine</keyword>
<evidence type="ECO:0000256" key="13">
    <source>
        <dbReference type="ARBA" id="ARBA00034078"/>
    </source>
</evidence>
<evidence type="ECO:0000256" key="11">
    <source>
        <dbReference type="ARBA" id="ARBA00023004"/>
    </source>
</evidence>
<keyword evidence="11" id="KW-0408">Iron</keyword>
<accession>A0A3B1E992</accession>
<dbReference type="InterPro" id="IPR058240">
    <property type="entry name" value="rSAM_sf"/>
</dbReference>
<dbReference type="GO" id="GO:0046872">
    <property type="term" value="F:metal ion binding"/>
    <property type="evidence" value="ECO:0007669"/>
    <property type="project" value="UniProtKB-KW"/>
</dbReference>
<reference evidence="15" key="1">
    <citation type="submission" date="2018-10" db="EMBL/GenBank/DDBJ databases">
        <authorList>
            <person name="Aoki K."/>
        </authorList>
    </citation>
    <scope>NUCLEOTIDE SEQUENCE</scope>
</reference>
<evidence type="ECO:0000256" key="3">
    <source>
        <dbReference type="ARBA" id="ARBA00010765"/>
    </source>
</evidence>
<evidence type="ECO:0000256" key="4">
    <source>
        <dbReference type="ARBA" id="ARBA00012236"/>
    </source>
</evidence>
<dbReference type="InterPro" id="IPR002684">
    <property type="entry name" value="Biotin_synth/BioAB"/>
</dbReference>
<dbReference type="Pfam" id="PF06968">
    <property type="entry name" value="BATS"/>
    <property type="match status" value="1"/>
</dbReference>
<evidence type="ECO:0000256" key="6">
    <source>
        <dbReference type="ARBA" id="ARBA00022679"/>
    </source>
</evidence>
<dbReference type="EMBL" id="UOYO01000025">
    <property type="protein sequence ID" value="VAY87413.1"/>
    <property type="molecule type" value="Genomic_DNA"/>
</dbReference>
<gene>
    <name evidence="15" type="ORF">MNB_ARC-1_1219</name>
</gene>
<evidence type="ECO:0000256" key="5">
    <source>
        <dbReference type="ARBA" id="ARBA00022485"/>
    </source>
</evidence>
<dbReference type="CDD" id="cd01335">
    <property type="entry name" value="Radical_SAM"/>
    <property type="match status" value="1"/>
</dbReference>
<dbReference type="EC" id="2.8.1.6" evidence="4"/>
<dbReference type="AlphaFoldDB" id="A0A3B1E992"/>
<comment type="cofactor">
    <cofactor evidence="1">
        <name>[4Fe-4S] cluster</name>
        <dbReference type="ChEBI" id="CHEBI:49883"/>
    </cofactor>
</comment>
<dbReference type="UniPathway" id="UPA00078">
    <property type="reaction ID" value="UER00162"/>
</dbReference>
<dbReference type="GO" id="GO:0004076">
    <property type="term" value="F:biotin synthase activity"/>
    <property type="evidence" value="ECO:0007669"/>
    <property type="project" value="UniProtKB-EC"/>
</dbReference>
<sequence>MSKKVFLCSISNISSGRCSEDCKFCTQSIKYKADIDRYYKKPIIDIVNEAKQAKKNKAVGFCLVTATKQLDDKTLDFLCQTASSVKKEVGDDMSLIGCAGMASVDALKELKKHGIENYNHNLETSKDFYHNVCTTHSWQDRFDTCLNVKESGLYLCAGGIFGLGESASDRISMLESLRELEPMSAPINFYHPNDALPLAKSALSKQEAFECISLSRKYLPNTMLMVAGGREITFKDKQYDIFKYGANSMIIGDYLTTNGEDTLRDIKAIEDLGYVFARSCHEMAE</sequence>
<keyword evidence="5" id="KW-0004">4Fe-4S</keyword>
<dbReference type="PANTHER" id="PTHR22976">
    <property type="entry name" value="BIOTIN SYNTHASE"/>
    <property type="match status" value="1"/>
</dbReference>
<dbReference type="InterPro" id="IPR007197">
    <property type="entry name" value="rSAM"/>
</dbReference>
<evidence type="ECO:0000256" key="8">
    <source>
        <dbReference type="ARBA" id="ARBA00022714"/>
    </source>
</evidence>
<evidence type="ECO:0000256" key="10">
    <source>
        <dbReference type="ARBA" id="ARBA00022756"/>
    </source>
</evidence>
<comment type="cofactor">
    <cofactor evidence="13">
        <name>[2Fe-2S] cluster</name>
        <dbReference type="ChEBI" id="CHEBI:190135"/>
    </cofactor>
</comment>
<evidence type="ECO:0000256" key="1">
    <source>
        <dbReference type="ARBA" id="ARBA00001966"/>
    </source>
</evidence>
<dbReference type="SMART" id="SM00876">
    <property type="entry name" value="BATS"/>
    <property type="match status" value="1"/>
</dbReference>
<dbReference type="InterPro" id="IPR010722">
    <property type="entry name" value="BATS_dom"/>
</dbReference>
<dbReference type="SMART" id="SM00729">
    <property type="entry name" value="Elp3"/>
    <property type="match status" value="1"/>
</dbReference>
<keyword evidence="8" id="KW-0001">2Fe-2S</keyword>